<proteinExistence type="predicted"/>
<feature type="chain" id="PRO_5015523343" evidence="6">
    <location>
        <begin position="22"/>
        <end position="1501"/>
    </location>
</feature>
<dbReference type="Gene3D" id="1.25.40.20">
    <property type="entry name" value="Ankyrin repeat-containing domain"/>
    <property type="match status" value="3"/>
</dbReference>
<dbReference type="PANTHER" id="PTHR24198">
    <property type="entry name" value="ANKYRIN REPEAT AND PROTEIN KINASE DOMAIN-CONTAINING PROTEIN"/>
    <property type="match status" value="1"/>
</dbReference>
<accession>A0A2T4BRF3</accession>
<feature type="region of interest" description="Disordered" evidence="4">
    <location>
        <begin position="423"/>
        <end position="449"/>
    </location>
</feature>
<feature type="repeat" description="ANK" evidence="3">
    <location>
        <begin position="1310"/>
        <end position="1334"/>
    </location>
</feature>
<keyword evidence="1" id="KW-0677">Repeat</keyword>
<evidence type="ECO:0000256" key="3">
    <source>
        <dbReference type="PROSITE-ProRule" id="PRU00023"/>
    </source>
</evidence>
<dbReference type="SUPFAM" id="SSF48403">
    <property type="entry name" value="Ankyrin repeat"/>
    <property type="match status" value="1"/>
</dbReference>
<dbReference type="PROSITE" id="PS50297">
    <property type="entry name" value="ANK_REP_REGION"/>
    <property type="match status" value="5"/>
</dbReference>
<dbReference type="STRING" id="983965.A0A2T4BRF3"/>
<gene>
    <name evidence="7" type="ORF">M440DRAFT_1343380</name>
</gene>
<evidence type="ECO:0000313" key="8">
    <source>
        <dbReference type="Proteomes" id="UP000240760"/>
    </source>
</evidence>
<keyword evidence="2 3" id="KW-0040">ANK repeat</keyword>
<organism evidence="7 8">
    <name type="scientific">Trichoderma longibrachiatum ATCC 18648</name>
    <dbReference type="NCBI Taxonomy" id="983965"/>
    <lineage>
        <taxon>Eukaryota</taxon>
        <taxon>Fungi</taxon>
        <taxon>Dikarya</taxon>
        <taxon>Ascomycota</taxon>
        <taxon>Pezizomycotina</taxon>
        <taxon>Sordariomycetes</taxon>
        <taxon>Hypocreomycetidae</taxon>
        <taxon>Hypocreales</taxon>
        <taxon>Hypocreaceae</taxon>
        <taxon>Trichoderma</taxon>
    </lineage>
</organism>
<evidence type="ECO:0000256" key="5">
    <source>
        <dbReference type="SAM" id="Phobius"/>
    </source>
</evidence>
<dbReference type="PANTHER" id="PTHR24198:SF165">
    <property type="entry name" value="ANKYRIN REPEAT-CONTAINING PROTEIN-RELATED"/>
    <property type="match status" value="1"/>
</dbReference>
<feature type="repeat" description="ANK" evidence="3">
    <location>
        <begin position="1204"/>
        <end position="1236"/>
    </location>
</feature>
<feature type="repeat" description="ANK" evidence="3">
    <location>
        <begin position="1098"/>
        <end position="1120"/>
    </location>
</feature>
<evidence type="ECO:0000256" key="4">
    <source>
        <dbReference type="SAM" id="MobiDB-lite"/>
    </source>
</evidence>
<feature type="transmembrane region" description="Helical" evidence="5">
    <location>
        <begin position="344"/>
        <end position="369"/>
    </location>
</feature>
<dbReference type="Proteomes" id="UP000240760">
    <property type="component" value="Unassembled WGS sequence"/>
</dbReference>
<dbReference type="EMBL" id="KZ679145">
    <property type="protein sequence ID" value="PTB71889.1"/>
    <property type="molecule type" value="Genomic_DNA"/>
</dbReference>
<dbReference type="InterPro" id="IPR036770">
    <property type="entry name" value="Ankyrin_rpt-contain_sf"/>
</dbReference>
<evidence type="ECO:0000313" key="7">
    <source>
        <dbReference type="EMBL" id="PTB71889.1"/>
    </source>
</evidence>
<feature type="region of interest" description="Disordered" evidence="4">
    <location>
        <begin position="555"/>
        <end position="578"/>
    </location>
</feature>
<protein>
    <submittedName>
        <fullName evidence="7">Uncharacterized protein</fullName>
    </submittedName>
</protein>
<feature type="transmembrane region" description="Helical" evidence="5">
    <location>
        <begin position="456"/>
        <end position="474"/>
    </location>
</feature>
<keyword evidence="5" id="KW-0472">Membrane</keyword>
<dbReference type="OrthoDB" id="4900038at2759"/>
<feature type="region of interest" description="Disordered" evidence="4">
    <location>
        <begin position="222"/>
        <end position="272"/>
    </location>
</feature>
<keyword evidence="5" id="KW-1133">Transmembrane helix</keyword>
<evidence type="ECO:0000256" key="6">
    <source>
        <dbReference type="SAM" id="SignalP"/>
    </source>
</evidence>
<evidence type="ECO:0000256" key="1">
    <source>
        <dbReference type="ARBA" id="ARBA00022737"/>
    </source>
</evidence>
<keyword evidence="5" id="KW-0812">Transmembrane</keyword>
<dbReference type="PRINTS" id="PR01415">
    <property type="entry name" value="ANKYRIN"/>
</dbReference>
<name>A0A2T4BRF3_TRILO</name>
<dbReference type="PROSITE" id="PS50088">
    <property type="entry name" value="ANK_REPEAT"/>
    <property type="match status" value="6"/>
</dbReference>
<sequence length="1501" mass="167763">MLPISILSGLLMLWLAERVSADGGDDFANNLASDLGPIIALFGERVVMQFMSQAMGIADCILLAVLPIGAITTVVSAIRVAGPTSLKSLIGRARENLSAAEVEVMSSTSEEVCELWNGHSVVRCPGSANIYQFICLLPKDFDPKSVSKTGITVRCEELSELKDEDGNDILEKKGQSKTRYFNSHMLNHILSRLNVRYQRLLSFHVSFSQKLDLEAGTIPDGSGFSTQMEVDRSGRTNVTHRTRCPPPIPGSKSEKTGSSESKPSGVKDPKSGEEKEIIVIMDTSDKSSPNLLLNCHDRVSRREIYIYAALGVIIQFGVLIYFGISSYYLPINHRFFLKVGKRIVGYAFPCAAAGTILLVLGLFICARVVEKSTTETYYKAPNHQMFVVWLQKDHTVSDQVFKPYAIYPAGERQYITMSRRNIGRTGQDEESGEHVAKDQQNKGAGNSLWDRRSKPMTFFGALIALIGFISQFIGMRGLNWTASVVQLIATLLVTAFRAIVRRGLSKSPIPIPLLSNTELDWFSLTFGDLASAPWALSKDELPSVREHVVSQDEKSPKWTVRTGGNQPYRPLREPSSDIDEARKESAAHKMMVTRQMLCKLSKWKSSVREEAVLLSRAIELAAETFLSKLPDGKLVWTIAANFREIDEDIFIGLEKKEGKWRVEEQNLEAALSLWLYSTSSARESNGEQPLNLRLYGPVQSRGRLSRDLVWWMPEEDGSEENGSEEDGSEGNRSEGKLRYVVVGFTSEVQDSTGKSLEMDTVHKPNEEYLVVECVDTRERLYCRDLLFSFLRAVAKMPEVTIESARSKSQMRYKDMTDGWEQLKLENTTISGLARKLEKIGFGALSDIYFDLTMPLSLERKLTNIKDVIDEANEQAQKYEQSHQWKNLVDTCCCLLDLAKQFDMEKEPSGPKAVAVCLEYFCRLRHEAELQRDEVRGEKELTMQLEVLKERLESINKDLGEFALFPRVKHFLAESGRGYATTFDMLIGATPDATTMFPESFNIVDKHRQLMRASGSGKTLYWWAEELGNVDIFGWSPLHYAANWQMGDVRFVIWDVGDVLSLRDLMGRTPLHHACLKGNKKAVDLLLAGSVPIEVAGNDGITPIHCAVLSGNSNILERLIEEVNSDRLKHSRESTSHVDRNRRLPIHWAAAQGRTDMVQLLKDDIDLKDRFGWACIHLAVIYKHKTLLEYLTKDLSADVNLRDNNSRTPLHLAMDIRSWEAFNVLIQAGAKLNVKDRDGLTPLHKARTALHLAIGSKRITEKLLKHGADTCINAKDMEGRTPLYLASIGGTAEVVALLIDKDADVAIAAEDGRTPLHMALSRGKDGLEVAKRLLNFVPGVEEPNPYVNAKAKDDATPLHSEVVRILLERGADTKPLNNLDFTALQYAVYLEDLDVVKEFVKHDMISAPTAPKAVMDRGENGDIPLHTLCRYSWTESAESGMCEMLEALLSVATDIDMINTLNAEGLTPLDLARFKMDESSTFIGKLKEKGAKPSDKEPSENR</sequence>
<feature type="signal peptide" evidence="6">
    <location>
        <begin position="1"/>
        <end position="21"/>
    </location>
</feature>
<feature type="repeat" description="ANK" evidence="3">
    <location>
        <begin position="1065"/>
        <end position="1097"/>
    </location>
</feature>
<feature type="repeat" description="ANK" evidence="3">
    <location>
        <begin position="1277"/>
        <end position="1309"/>
    </location>
</feature>
<evidence type="ECO:0000256" key="2">
    <source>
        <dbReference type="ARBA" id="ARBA00023043"/>
    </source>
</evidence>
<reference evidence="7 8" key="1">
    <citation type="submission" date="2016-07" db="EMBL/GenBank/DDBJ databases">
        <title>Multiple horizontal gene transfer events from other fungi enriched the ability of initially mycotrophic Trichoderma (Ascomycota) to feed on dead plant biomass.</title>
        <authorList>
            <consortium name="DOE Joint Genome Institute"/>
            <person name="Aerts A."/>
            <person name="Atanasova L."/>
            <person name="Chenthamara K."/>
            <person name="Zhang J."/>
            <person name="Grujic M."/>
            <person name="Henrissat B."/>
            <person name="Kuo A."/>
            <person name="Salamov A."/>
            <person name="Lipzen A."/>
            <person name="Labutti K."/>
            <person name="Barry K."/>
            <person name="Miao Y."/>
            <person name="Rahimi M.J."/>
            <person name="Shen Q."/>
            <person name="Grigoriev I.V."/>
            <person name="Kubicek C.P."/>
            <person name="Druzhinina I.S."/>
        </authorList>
    </citation>
    <scope>NUCLEOTIDE SEQUENCE [LARGE SCALE GENOMIC DNA]</scope>
    <source>
        <strain evidence="7 8">ATCC 18648</strain>
    </source>
</reference>
<dbReference type="InterPro" id="IPR002110">
    <property type="entry name" value="Ankyrin_rpt"/>
</dbReference>
<feature type="repeat" description="ANK" evidence="3">
    <location>
        <begin position="1237"/>
        <end position="1274"/>
    </location>
</feature>
<dbReference type="SMART" id="SM00248">
    <property type="entry name" value="ANK"/>
    <property type="match status" value="11"/>
</dbReference>
<keyword evidence="6" id="KW-0732">Signal</keyword>
<keyword evidence="8" id="KW-1185">Reference proteome</keyword>
<feature type="transmembrane region" description="Helical" evidence="5">
    <location>
        <begin position="54"/>
        <end position="78"/>
    </location>
</feature>
<dbReference type="Pfam" id="PF12796">
    <property type="entry name" value="Ank_2"/>
    <property type="match status" value="3"/>
</dbReference>
<feature type="transmembrane region" description="Helical" evidence="5">
    <location>
        <begin position="304"/>
        <end position="324"/>
    </location>
</feature>